<evidence type="ECO:0000313" key="6">
    <source>
        <dbReference type="Proteomes" id="UP000472269"/>
    </source>
</evidence>
<dbReference type="PANTHER" id="PTHR23113:SF26">
    <property type="entry name" value="RAP GUANINE NUCLEOTIDE EXCHANGE FACTOR 5"/>
    <property type="match status" value="1"/>
</dbReference>
<dbReference type="InterPro" id="IPR036964">
    <property type="entry name" value="RASGEF_cat_dom_sf"/>
</dbReference>
<keyword evidence="1 2" id="KW-0344">Guanine-nucleotide releasing factor</keyword>
<dbReference type="InterPro" id="IPR019804">
    <property type="entry name" value="Ras_G-nucl-exch_fac_CS"/>
</dbReference>
<protein>
    <submittedName>
        <fullName evidence="5">Rap guanine nucleotide exchange factor 5</fullName>
    </submittedName>
</protein>
<dbReference type="SMART" id="SM00147">
    <property type="entry name" value="RasGEF"/>
    <property type="match status" value="1"/>
</dbReference>
<dbReference type="PROSITE" id="PS00720">
    <property type="entry name" value="RASGEF"/>
    <property type="match status" value="1"/>
</dbReference>
<evidence type="ECO:0000256" key="2">
    <source>
        <dbReference type="PROSITE-ProRule" id="PRU00168"/>
    </source>
</evidence>
<dbReference type="SMART" id="SM00229">
    <property type="entry name" value="RasGEFN"/>
    <property type="match status" value="1"/>
</dbReference>
<dbReference type="FunFam" id="1.10.840.10:FF:000002">
    <property type="entry name" value="Rap guanine nucleotide exchange factor 4"/>
    <property type="match status" value="1"/>
</dbReference>
<dbReference type="InterPro" id="IPR000651">
    <property type="entry name" value="Ras-like_Gua-exchang_fac_N"/>
</dbReference>
<proteinExistence type="predicted"/>
<dbReference type="SUPFAM" id="SSF54236">
    <property type="entry name" value="Ubiquitin-like"/>
    <property type="match status" value="1"/>
</dbReference>
<evidence type="ECO:0000313" key="5">
    <source>
        <dbReference type="Ensembl" id="ENSACUP00000012294.1"/>
    </source>
</evidence>
<dbReference type="Gene3D" id="3.10.20.90">
    <property type="entry name" value="Phosphatidylinositol 3-kinase Catalytic Subunit, Chain A, domain 1"/>
    <property type="match status" value="1"/>
</dbReference>
<evidence type="ECO:0000256" key="1">
    <source>
        <dbReference type="ARBA" id="ARBA00022658"/>
    </source>
</evidence>
<dbReference type="AlphaFoldDB" id="A0A663MK49"/>
<dbReference type="Pfam" id="PF00618">
    <property type="entry name" value="RasGEF_N"/>
    <property type="match status" value="1"/>
</dbReference>
<dbReference type="Pfam" id="PF00617">
    <property type="entry name" value="RasGEF"/>
    <property type="match status" value="1"/>
</dbReference>
<dbReference type="InterPro" id="IPR008937">
    <property type="entry name" value="Ras-like_GEF"/>
</dbReference>
<name>A0A663MK49_ATHCN</name>
<evidence type="ECO:0000259" key="3">
    <source>
        <dbReference type="PROSITE" id="PS50009"/>
    </source>
</evidence>
<evidence type="ECO:0000259" key="4">
    <source>
        <dbReference type="PROSITE" id="PS50212"/>
    </source>
</evidence>
<dbReference type="CDD" id="cd00155">
    <property type="entry name" value="RasGEF"/>
    <property type="match status" value="1"/>
</dbReference>
<dbReference type="SUPFAM" id="SSF48366">
    <property type="entry name" value="Ras GEF"/>
    <property type="match status" value="1"/>
</dbReference>
<reference evidence="5" key="1">
    <citation type="submission" date="2025-08" db="UniProtKB">
        <authorList>
            <consortium name="Ensembl"/>
        </authorList>
    </citation>
    <scope>IDENTIFICATION</scope>
</reference>
<dbReference type="PROSITE" id="PS50009">
    <property type="entry name" value="RASGEF_CAT"/>
    <property type="match status" value="1"/>
</dbReference>
<dbReference type="Ensembl" id="ENSACUT00000013125.1">
    <property type="protein sequence ID" value="ENSACUP00000012294.1"/>
    <property type="gene ID" value="ENSACUG00000008267.1"/>
</dbReference>
<dbReference type="Proteomes" id="UP000472269">
    <property type="component" value="Unplaced"/>
</dbReference>
<feature type="domain" description="N-terminal Ras-GEF" evidence="4">
    <location>
        <begin position="209"/>
        <end position="336"/>
    </location>
</feature>
<dbReference type="CDD" id="cd06224">
    <property type="entry name" value="REM"/>
    <property type="match status" value="1"/>
</dbReference>
<organism evidence="5 6">
    <name type="scientific">Athene cunicularia</name>
    <name type="common">Burrowing owl</name>
    <name type="synonym">Speotyto cunicularia</name>
    <dbReference type="NCBI Taxonomy" id="194338"/>
    <lineage>
        <taxon>Eukaryota</taxon>
        <taxon>Metazoa</taxon>
        <taxon>Chordata</taxon>
        <taxon>Craniata</taxon>
        <taxon>Vertebrata</taxon>
        <taxon>Euteleostomi</taxon>
        <taxon>Archelosauria</taxon>
        <taxon>Archosauria</taxon>
        <taxon>Dinosauria</taxon>
        <taxon>Saurischia</taxon>
        <taxon>Theropoda</taxon>
        <taxon>Coelurosauria</taxon>
        <taxon>Aves</taxon>
        <taxon>Neognathae</taxon>
        <taxon>Neoaves</taxon>
        <taxon>Telluraves</taxon>
        <taxon>Strigiformes</taxon>
        <taxon>Strigidae</taxon>
        <taxon>Athene</taxon>
    </lineage>
</organism>
<reference evidence="5" key="2">
    <citation type="submission" date="2025-09" db="UniProtKB">
        <authorList>
            <consortium name="Ensembl"/>
        </authorList>
    </citation>
    <scope>IDENTIFICATION</scope>
</reference>
<dbReference type="Gene3D" id="1.10.840.10">
    <property type="entry name" value="Ras guanine-nucleotide exchange factors catalytic domain"/>
    <property type="match status" value="1"/>
</dbReference>
<gene>
    <name evidence="5" type="primary">LOC113477016</name>
</gene>
<dbReference type="Gene3D" id="1.20.870.10">
    <property type="entry name" value="Son of sevenless (SoS) protein Chain: S domain 1"/>
    <property type="match status" value="1"/>
</dbReference>
<keyword evidence="6" id="KW-1185">Reference proteome</keyword>
<dbReference type="InterPro" id="IPR001895">
    <property type="entry name" value="RASGEF_cat_dom"/>
</dbReference>
<dbReference type="PANTHER" id="PTHR23113">
    <property type="entry name" value="GUANINE NUCLEOTIDE EXCHANGE FACTOR"/>
    <property type="match status" value="1"/>
</dbReference>
<dbReference type="Gene3D" id="1.10.10.10">
    <property type="entry name" value="Winged helix-like DNA-binding domain superfamily/Winged helix DNA-binding domain"/>
    <property type="match status" value="1"/>
</dbReference>
<feature type="domain" description="Ras-GEF" evidence="3">
    <location>
        <begin position="480"/>
        <end position="715"/>
    </location>
</feature>
<dbReference type="InterPro" id="IPR023578">
    <property type="entry name" value="Ras_GEF_dom_sf"/>
</dbReference>
<dbReference type="InterPro" id="IPR029071">
    <property type="entry name" value="Ubiquitin-like_domsf"/>
</dbReference>
<dbReference type="GO" id="GO:0005886">
    <property type="term" value="C:plasma membrane"/>
    <property type="evidence" value="ECO:0007669"/>
    <property type="project" value="TreeGrafter"/>
</dbReference>
<sequence>MQYGVYLMLFFLTVDRQLYFQDTHAFYQFSADECTYLFCEFEKEEGWKNGVKLLLQLLPLSPPRIDMCNLPDQKMEDTAETNAEILARLTSAVEICGGVMSWDCGFKYLFALSPTLKAGVLCKLQGRDDIGRIELVQKLARENRQFLQADRKPPEKGSPAGCFLFKLTCSGTVSVAVIFFFFFSVKKKSCTGKFPTTHWKGWLVLFLPCTLTGVENSLPPLTNVLYLGLFLSSSAETLLDDFLLTYTVFMTTDDLCQALLRQYPFIKWKEDETDVSCRKRKVLHLVSQWTSLYKDWLHEDEHLKQFLKTIYRNVLDDVYEYPILEKDLKEFQKILGMHRRHTVDEYSPHRKNKTFFHQFSLKENWLQHRGTMNETEEIFCRVYITEHSYVSVKAQVSTSAQEILKIVAEKIQYPEEELALVTVTFSGEKQELQPNDLAISKSFESSSRMFVYRKDLTDSLNPFAENEELQQRSVRILGINTWDLALELTNFDWSLFNAIHEQELIYFTFSRQGSAENTENLSLLLQRCNEVQLWVATEILLCSQLCKRVQLVKKFIKIAAHCKAQRNLNSFFAIVMGLNTASVSRLSQTWEKIPGKFKKLFTELESLTDPSLNHKAYRDAFKKMKSPKIPFMPLLLKDVTFIHEGNKTFLDNLVNFEKLHMIADTVRSLRHCRNNQFGNEVPSKEHHELKPYVHHLHVIDNQQALFELSHRIEPRV</sequence>
<accession>A0A663MK49</accession>
<dbReference type="GO" id="GO:0005085">
    <property type="term" value="F:guanyl-nucleotide exchange factor activity"/>
    <property type="evidence" value="ECO:0007669"/>
    <property type="project" value="UniProtKB-KW"/>
</dbReference>
<dbReference type="InterPro" id="IPR036388">
    <property type="entry name" value="WH-like_DNA-bd_sf"/>
</dbReference>
<dbReference type="PROSITE" id="PS50212">
    <property type="entry name" value="RASGEF_NTER"/>
    <property type="match status" value="1"/>
</dbReference>
<dbReference type="GO" id="GO:0007265">
    <property type="term" value="P:Ras protein signal transduction"/>
    <property type="evidence" value="ECO:0007669"/>
    <property type="project" value="TreeGrafter"/>
</dbReference>